<reference evidence="1 2" key="1">
    <citation type="submission" date="2014-09" db="EMBL/GenBank/DDBJ databases">
        <authorList>
            <person name="Ellenberger Sabrina"/>
        </authorList>
    </citation>
    <scope>NUCLEOTIDE SEQUENCE [LARGE SCALE GENOMIC DNA]</scope>
    <source>
        <strain evidence="1 2">CBS 412.66</strain>
    </source>
</reference>
<protein>
    <submittedName>
        <fullName evidence="1">Uncharacterized protein</fullName>
    </submittedName>
</protein>
<dbReference type="Proteomes" id="UP000054107">
    <property type="component" value="Unassembled WGS sequence"/>
</dbReference>
<evidence type="ECO:0000313" key="2">
    <source>
        <dbReference type="Proteomes" id="UP000054107"/>
    </source>
</evidence>
<keyword evidence="2" id="KW-1185">Reference proteome</keyword>
<proteinExistence type="predicted"/>
<evidence type="ECO:0000313" key="1">
    <source>
        <dbReference type="EMBL" id="CEP13630.1"/>
    </source>
</evidence>
<name>A0A0B7NE63_9FUNG</name>
<gene>
    <name evidence="1" type="primary">PARPA_07745.1 scaffold 30360</name>
</gene>
<dbReference type="EMBL" id="LN730358">
    <property type="protein sequence ID" value="CEP13630.1"/>
    <property type="molecule type" value="Genomic_DNA"/>
</dbReference>
<sequence length="101" mass="11373">MYTVSPKDIEKFHPRMLSVHVPGVASFQDIRTIEGEVHPTFQTAARARGLLEDDTEWSAVMTEAALSQPALSLRKVFCILIAFSSVSDPCRLWLDHRDSMI</sequence>
<organism evidence="1 2">
    <name type="scientific">Parasitella parasitica</name>
    <dbReference type="NCBI Taxonomy" id="35722"/>
    <lineage>
        <taxon>Eukaryota</taxon>
        <taxon>Fungi</taxon>
        <taxon>Fungi incertae sedis</taxon>
        <taxon>Mucoromycota</taxon>
        <taxon>Mucoromycotina</taxon>
        <taxon>Mucoromycetes</taxon>
        <taxon>Mucorales</taxon>
        <taxon>Mucorineae</taxon>
        <taxon>Mucoraceae</taxon>
        <taxon>Parasitella</taxon>
    </lineage>
</organism>
<dbReference type="STRING" id="35722.A0A0B7NE63"/>
<accession>A0A0B7NE63</accession>
<dbReference type="AlphaFoldDB" id="A0A0B7NE63"/>
<dbReference type="OrthoDB" id="2274033at2759"/>